<feature type="compositionally biased region" description="Polar residues" evidence="1">
    <location>
        <begin position="35"/>
        <end position="54"/>
    </location>
</feature>
<sequence>MTDIERFRMSVPISQTDSKVEVKFQLNESHAKMIKQNTPWMKTRPSSLGPTQKSGACALTF</sequence>
<feature type="region of interest" description="Disordered" evidence="1">
    <location>
        <begin position="35"/>
        <end position="61"/>
    </location>
</feature>
<reference evidence="2" key="1">
    <citation type="submission" date="2022-07" db="EMBL/GenBank/DDBJ databases">
        <title>Draft genome of Pseudomonas carnis strain LP isolated from cheese.</title>
        <authorList>
            <person name="Wolfe B.E."/>
        </authorList>
    </citation>
    <scope>NUCLEOTIDE SEQUENCE</scope>
    <source>
        <strain evidence="2">LP</strain>
    </source>
</reference>
<protein>
    <submittedName>
        <fullName evidence="2">Uncharacterized protein</fullName>
    </submittedName>
</protein>
<comment type="caution">
    <text evidence="2">The sequence shown here is derived from an EMBL/GenBank/DDBJ whole genome shotgun (WGS) entry which is preliminary data.</text>
</comment>
<proteinExistence type="predicted"/>
<dbReference type="RefSeq" id="WP_046071060.1">
    <property type="nucleotide sequence ID" value="NZ_JANCLL010000023.1"/>
</dbReference>
<evidence type="ECO:0000313" key="2">
    <source>
        <dbReference type="EMBL" id="MDD1945929.1"/>
    </source>
</evidence>
<dbReference type="Proteomes" id="UP001150614">
    <property type="component" value="Unassembled WGS sequence"/>
</dbReference>
<keyword evidence="3" id="KW-1185">Reference proteome</keyword>
<organism evidence="2 3">
    <name type="scientific">Pseudomonas carnis</name>
    <dbReference type="NCBI Taxonomy" id="2487355"/>
    <lineage>
        <taxon>Bacteria</taxon>
        <taxon>Pseudomonadati</taxon>
        <taxon>Pseudomonadota</taxon>
        <taxon>Gammaproteobacteria</taxon>
        <taxon>Pseudomonadales</taxon>
        <taxon>Pseudomonadaceae</taxon>
        <taxon>Pseudomonas</taxon>
    </lineage>
</organism>
<evidence type="ECO:0000313" key="3">
    <source>
        <dbReference type="Proteomes" id="UP001150614"/>
    </source>
</evidence>
<evidence type="ECO:0000256" key="1">
    <source>
        <dbReference type="SAM" id="MobiDB-lite"/>
    </source>
</evidence>
<gene>
    <name evidence="2" type="ORF">NMG11_19090</name>
</gene>
<accession>A0ABT5RIW4</accession>
<name>A0ABT5RIW4_9PSED</name>
<dbReference type="EMBL" id="JANCLL010000023">
    <property type="protein sequence ID" value="MDD1945929.1"/>
    <property type="molecule type" value="Genomic_DNA"/>
</dbReference>